<protein>
    <submittedName>
        <fullName evidence="2">Uncharacterized protein</fullName>
    </submittedName>
</protein>
<feature type="region of interest" description="Disordered" evidence="1">
    <location>
        <begin position="120"/>
        <end position="164"/>
    </location>
</feature>
<evidence type="ECO:0000313" key="3">
    <source>
        <dbReference type="Proteomes" id="UP000824044"/>
    </source>
</evidence>
<evidence type="ECO:0000313" key="2">
    <source>
        <dbReference type="EMBL" id="HIZ24895.1"/>
    </source>
</evidence>
<feature type="compositionally biased region" description="Pro residues" evidence="1">
    <location>
        <begin position="140"/>
        <end position="152"/>
    </location>
</feature>
<comment type="caution">
    <text evidence="2">The sequence shown here is derived from an EMBL/GenBank/DDBJ whole genome shotgun (WGS) entry which is preliminary data.</text>
</comment>
<organism evidence="2 3">
    <name type="scientific">Candidatus Gallimonas intestinigallinarum</name>
    <dbReference type="NCBI Taxonomy" id="2838604"/>
    <lineage>
        <taxon>Bacteria</taxon>
        <taxon>Bacillati</taxon>
        <taxon>Bacillota</taxon>
        <taxon>Clostridia</taxon>
        <taxon>Candidatus Gallimonas</taxon>
    </lineage>
</organism>
<name>A0A9D2DXI1_9FIRM</name>
<reference evidence="2" key="1">
    <citation type="journal article" date="2021" name="PeerJ">
        <title>Extensive microbial diversity within the chicken gut microbiome revealed by metagenomics and culture.</title>
        <authorList>
            <person name="Gilroy R."/>
            <person name="Ravi A."/>
            <person name="Getino M."/>
            <person name="Pursley I."/>
            <person name="Horton D.L."/>
            <person name="Alikhan N.F."/>
            <person name="Baker D."/>
            <person name="Gharbi K."/>
            <person name="Hall N."/>
            <person name="Watson M."/>
            <person name="Adriaenssens E.M."/>
            <person name="Foster-Nyarko E."/>
            <person name="Jarju S."/>
            <person name="Secka A."/>
            <person name="Antonio M."/>
            <person name="Oren A."/>
            <person name="Chaudhuri R.R."/>
            <person name="La Ragione R."/>
            <person name="Hildebrand F."/>
            <person name="Pallen M.J."/>
        </authorList>
    </citation>
    <scope>NUCLEOTIDE SEQUENCE</scope>
    <source>
        <strain evidence="2">CHK33-5263</strain>
    </source>
</reference>
<reference evidence="2" key="2">
    <citation type="submission" date="2021-04" db="EMBL/GenBank/DDBJ databases">
        <authorList>
            <person name="Gilroy R."/>
        </authorList>
    </citation>
    <scope>NUCLEOTIDE SEQUENCE</scope>
    <source>
        <strain evidence="2">CHK33-5263</strain>
    </source>
</reference>
<evidence type="ECO:0000256" key="1">
    <source>
        <dbReference type="SAM" id="MobiDB-lite"/>
    </source>
</evidence>
<feature type="region of interest" description="Disordered" evidence="1">
    <location>
        <begin position="185"/>
        <end position="208"/>
    </location>
</feature>
<dbReference type="AlphaFoldDB" id="A0A9D2DXI1"/>
<accession>A0A9D2DXI1</accession>
<feature type="compositionally biased region" description="Low complexity" evidence="1">
    <location>
        <begin position="194"/>
        <end position="203"/>
    </location>
</feature>
<dbReference type="Proteomes" id="UP000824044">
    <property type="component" value="Unassembled WGS sequence"/>
</dbReference>
<dbReference type="EMBL" id="DXBS01000106">
    <property type="protein sequence ID" value="HIZ24895.1"/>
    <property type="molecule type" value="Genomic_DNA"/>
</dbReference>
<gene>
    <name evidence="2" type="ORF">H9812_05450</name>
</gene>
<sequence length="316" mass="33936">MVKQIKKGFSADGGALTGAVYAERLGDELTITPRIAGLSPLRDGKYLLVFCADGETLCLSLSGSASLRPEHAPSIQKGFSVLLCYYKGEAEPVAFGRCGAASESWQELLSSVTESKKRTIPIPAPPNQLPGVAPNIPLAPGVPLPSPLPPEVPGENDGSPQEERAAARYDDEAIAADNYFEDARDADAKASPSDAQADGAAAHGDARDAFSRPRGTLTYYHSIKHKLEEAFRGEKDSRLLSVFPHSEWVRHGDALLGVVYEEGIPRYLCVAAEGDKPKEMGENAVFVPLSPFSEESGMWIVFQDADTGEYIKTSIE</sequence>
<proteinExistence type="predicted"/>